<organism evidence="3 4">
    <name type="scientific">Peribacillus simplex</name>
    <dbReference type="NCBI Taxonomy" id="1478"/>
    <lineage>
        <taxon>Bacteria</taxon>
        <taxon>Bacillati</taxon>
        <taxon>Bacillota</taxon>
        <taxon>Bacilli</taxon>
        <taxon>Bacillales</taxon>
        <taxon>Bacillaceae</taxon>
        <taxon>Peribacillus</taxon>
    </lineage>
</organism>
<evidence type="ECO:0000256" key="2">
    <source>
        <dbReference type="ARBA" id="ARBA00022801"/>
    </source>
</evidence>
<comment type="similarity">
    <text evidence="1">Belongs to the 4-hydroxybenzoyl-CoA thioesterase family.</text>
</comment>
<dbReference type="PANTHER" id="PTHR31793">
    <property type="entry name" value="4-HYDROXYBENZOYL-COA THIOESTERASE FAMILY MEMBER"/>
    <property type="match status" value="1"/>
</dbReference>
<dbReference type="InterPro" id="IPR050563">
    <property type="entry name" value="4-hydroxybenzoyl-CoA_TE"/>
</dbReference>
<protein>
    <submittedName>
        <fullName evidence="3">Thioesterase</fullName>
    </submittedName>
</protein>
<gene>
    <name evidence="3" type="ORF">AS888_03165</name>
</gene>
<comment type="caution">
    <text evidence="3">The sequence shown here is derived from an EMBL/GenBank/DDBJ whole genome shotgun (WGS) entry which is preliminary data.</text>
</comment>
<dbReference type="SUPFAM" id="SSF54637">
    <property type="entry name" value="Thioesterase/thiol ester dehydrase-isomerase"/>
    <property type="match status" value="1"/>
</dbReference>
<evidence type="ECO:0000313" key="4">
    <source>
        <dbReference type="Proteomes" id="UP000064189"/>
    </source>
</evidence>
<name>A0A109MS86_9BACI</name>
<dbReference type="Gene3D" id="3.10.129.10">
    <property type="entry name" value="Hotdog Thioesterase"/>
    <property type="match status" value="1"/>
</dbReference>
<dbReference type="Pfam" id="PF13279">
    <property type="entry name" value="4HBT_2"/>
    <property type="match status" value="1"/>
</dbReference>
<dbReference type="GO" id="GO:0047617">
    <property type="term" value="F:fatty acyl-CoA hydrolase activity"/>
    <property type="evidence" value="ECO:0007669"/>
    <property type="project" value="TreeGrafter"/>
</dbReference>
<dbReference type="EMBL" id="LNNH01000056">
    <property type="protein sequence ID" value="KWW11188.1"/>
    <property type="molecule type" value="Genomic_DNA"/>
</dbReference>
<keyword evidence="2" id="KW-0378">Hydrolase</keyword>
<evidence type="ECO:0000313" key="3">
    <source>
        <dbReference type="EMBL" id="KWW11188.1"/>
    </source>
</evidence>
<reference evidence="3 4" key="1">
    <citation type="submission" date="2015-11" db="EMBL/GenBank/DDBJ databases">
        <title>Genome Sequence of Bacillus simplex strain VanAntwerpen2.</title>
        <authorList>
            <person name="Couger M.B."/>
        </authorList>
    </citation>
    <scope>NUCLEOTIDE SEQUENCE [LARGE SCALE GENOMIC DNA]</scope>
    <source>
        <strain evidence="3 4">VanAntwerpen02</strain>
    </source>
</reference>
<dbReference type="PIRSF" id="PIRSF003230">
    <property type="entry name" value="YbgC"/>
    <property type="match status" value="1"/>
</dbReference>
<dbReference type="Proteomes" id="UP000064189">
    <property type="component" value="Unassembled WGS sequence"/>
</dbReference>
<proteinExistence type="inferred from homology"/>
<keyword evidence="4" id="KW-1185">Reference proteome</keyword>
<dbReference type="CDD" id="cd00586">
    <property type="entry name" value="4HBT"/>
    <property type="match status" value="1"/>
</dbReference>
<dbReference type="AlphaFoldDB" id="A0A109MS86"/>
<dbReference type="RefSeq" id="WP_061144498.1">
    <property type="nucleotide sequence ID" value="NZ_LNNH01000056.1"/>
</dbReference>
<dbReference type="InterPro" id="IPR006684">
    <property type="entry name" value="YbgC/YbaW"/>
</dbReference>
<accession>A0A109MS86</accession>
<dbReference type="PANTHER" id="PTHR31793:SF27">
    <property type="entry name" value="NOVEL THIOESTERASE SUPERFAMILY DOMAIN AND SAPOSIN A-TYPE DOMAIN CONTAINING PROTEIN (0610012H03RIK)"/>
    <property type="match status" value="1"/>
</dbReference>
<sequence>MHEFRVNVRFSETDAFGPINNTSYFIYLEEARMKFFEALGLAMDAQPWNFLLASTNCNFIGQGYFNQLLTIKTSLTKVGTKSCDMIHEILCSQTGEIIAEGHAVLVCYNFATQKSEPIPEKMKEKLISEIVLH</sequence>
<dbReference type="InterPro" id="IPR029069">
    <property type="entry name" value="HotDog_dom_sf"/>
</dbReference>
<evidence type="ECO:0000256" key="1">
    <source>
        <dbReference type="ARBA" id="ARBA00005953"/>
    </source>
</evidence>